<feature type="region of interest" description="Disordered" evidence="1">
    <location>
        <begin position="1"/>
        <end position="21"/>
    </location>
</feature>
<evidence type="ECO:0000313" key="2">
    <source>
        <dbReference type="EMBL" id="CAH1428456.1"/>
    </source>
</evidence>
<name>A0AAU9MSI1_9ASTR</name>
<dbReference type="AlphaFoldDB" id="A0AAU9MSI1"/>
<protein>
    <submittedName>
        <fullName evidence="2">Uncharacterized protein</fullName>
    </submittedName>
</protein>
<proteinExistence type="predicted"/>
<sequence>MASTSGTKKPKGPKLLEKTYLPDSGSDDEAFDFSFLDFSEETFKSPSKLYDDPFLNLFCEENILRRIIDGMVDDRDIPGGQQNEHAYLNEDNEDVGSSIGCMIPMFTGNR</sequence>
<reference evidence="2 3" key="1">
    <citation type="submission" date="2022-01" db="EMBL/GenBank/DDBJ databases">
        <authorList>
            <person name="Xiong W."/>
            <person name="Schranz E."/>
        </authorList>
    </citation>
    <scope>NUCLEOTIDE SEQUENCE [LARGE SCALE GENOMIC DNA]</scope>
</reference>
<organism evidence="2 3">
    <name type="scientific">Lactuca virosa</name>
    <dbReference type="NCBI Taxonomy" id="75947"/>
    <lineage>
        <taxon>Eukaryota</taxon>
        <taxon>Viridiplantae</taxon>
        <taxon>Streptophyta</taxon>
        <taxon>Embryophyta</taxon>
        <taxon>Tracheophyta</taxon>
        <taxon>Spermatophyta</taxon>
        <taxon>Magnoliopsida</taxon>
        <taxon>eudicotyledons</taxon>
        <taxon>Gunneridae</taxon>
        <taxon>Pentapetalae</taxon>
        <taxon>asterids</taxon>
        <taxon>campanulids</taxon>
        <taxon>Asterales</taxon>
        <taxon>Asteraceae</taxon>
        <taxon>Cichorioideae</taxon>
        <taxon>Cichorieae</taxon>
        <taxon>Lactucinae</taxon>
        <taxon>Lactuca</taxon>
    </lineage>
</organism>
<evidence type="ECO:0000256" key="1">
    <source>
        <dbReference type="SAM" id="MobiDB-lite"/>
    </source>
</evidence>
<comment type="caution">
    <text evidence="2">The sequence shown here is derived from an EMBL/GenBank/DDBJ whole genome shotgun (WGS) entry which is preliminary data.</text>
</comment>
<keyword evidence="3" id="KW-1185">Reference proteome</keyword>
<dbReference type="Proteomes" id="UP001157418">
    <property type="component" value="Unassembled WGS sequence"/>
</dbReference>
<evidence type="ECO:0000313" key="3">
    <source>
        <dbReference type="Proteomes" id="UP001157418"/>
    </source>
</evidence>
<accession>A0AAU9MSI1</accession>
<dbReference type="EMBL" id="CAKMRJ010002223">
    <property type="protein sequence ID" value="CAH1428456.1"/>
    <property type="molecule type" value="Genomic_DNA"/>
</dbReference>
<gene>
    <name evidence="2" type="ORF">LVIROSA_LOCUS15384</name>
</gene>